<dbReference type="AlphaFoldDB" id="A0A1V4AYR4"/>
<name>A0A1V4AYR4_9PAST</name>
<dbReference type="RefSeq" id="WP_078219293.1">
    <property type="nucleotide sequence ID" value="NZ_MUXZ01000044.1"/>
</dbReference>
<reference evidence="1 2" key="1">
    <citation type="submission" date="2018-06" db="EMBL/GenBank/DDBJ databases">
        <authorList>
            <consortium name="Pathogen Informatics"/>
            <person name="Doyle S."/>
        </authorList>
    </citation>
    <scope>NUCLEOTIDE SEQUENCE [LARGE SCALE GENOMIC DNA]</scope>
    <source>
        <strain evidence="1 2">NCTC1659</strain>
    </source>
</reference>
<protein>
    <submittedName>
        <fullName evidence="1">Sulfate transport protein cysz</fullName>
    </submittedName>
</protein>
<dbReference type="EMBL" id="UGHF01000001">
    <property type="protein sequence ID" value="STO59193.1"/>
    <property type="molecule type" value="Genomic_DNA"/>
</dbReference>
<proteinExistence type="predicted"/>
<dbReference type="STRING" id="733.B0186_10380"/>
<organism evidence="1 2">
    <name type="scientific">Canicola haemoglobinophilus</name>
    <dbReference type="NCBI Taxonomy" id="733"/>
    <lineage>
        <taxon>Bacteria</taxon>
        <taxon>Pseudomonadati</taxon>
        <taxon>Pseudomonadota</taxon>
        <taxon>Gammaproteobacteria</taxon>
        <taxon>Pasteurellales</taxon>
        <taxon>Pasteurellaceae</taxon>
        <taxon>Canicola</taxon>
    </lineage>
</organism>
<keyword evidence="2" id="KW-1185">Reference proteome</keyword>
<accession>A0A1V4AYR4</accession>
<gene>
    <name evidence="1" type="ORF">NCTC1659_00438</name>
</gene>
<evidence type="ECO:0000313" key="1">
    <source>
        <dbReference type="EMBL" id="STO59193.1"/>
    </source>
</evidence>
<evidence type="ECO:0000313" key="2">
    <source>
        <dbReference type="Proteomes" id="UP000254329"/>
    </source>
</evidence>
<sequence>MKTKRLNKGNHLAYKFLELEQAQKAVMYCNAMGLTVTDIDFSRIKPTLRVMHNKVTEQMLVEDKAIIFKHGSDDKAIRYSEGQFMVEGIRTIFRVEDIDIQPKRTPTEIKH</sequence>
<dbReference type="Proteomes" id="UP000254329">
    <property type="component" value="Unassembled WGS sequence"/>
</dbReference>